<evidence type="ECO:0008006" key="3">
    <source>
        <dbReference type="Google" id="ProtNLM"/>
    </source>
</evidence>
<evidence type="ECO:0000313" key="1">
    <source>
        <dbReference type="EMBL" id="KAG5176990.1"/>
    </source>
</evidence>
<dbReference type="EMBL" id="JAFCMP010000531">
    <property type="protein sequence ID" value="KAG5176990.1"/>
    <property type="molecule type" value="Genomic_DNA"/>
</dbReference>
<gene>
    <name evidence="1" type="ORF">JKP88DRAFT_350937</name>
</gene>
<comment type="caution">
    <text evidence="1">The sequence shown here is derived from an EMBL/GenBank/DDBJ whole genome shotgun (WGS) entry which is preliminary data.</text>
</comment>
<keyword evidence="2" id="KW-1185">Reference proteome</keyword>
<organism evidence="1 2">
    <name type="scientific">Tribonema minus</name>
    <dbReference type="NCBI Taxonomy" id="303371"/>
    <lineage>
        <taxon>Eukaryota</taxon>
        <taxon>Sar</taxon>
        <taxon>Stramenopiles</taxon>
        <taxon>Ochrophyta</taxon>
        <taxon>PX clade</taxon>
        <taxon>Xanthophyceae</taxon>
        <taxon>Tribonematales</taxon>
        <taxon>Tribonemataceae</taxon>
        <taxon>Tribonema</taxon>
    </lineage>
</organism>
<evidence type="ECO:0000313" key="2">
    <source>
        <dbReference type="Proteomes" id="UP000664859"/>
    </source>
</evidence>
<dbReference type="Proteomes" id="UP000664859">
    <property type="component" value="Unassembled WGS sequence"/>
</dbReference>
<name>A0A835YNW8_9STRA</name>
<reference evidence="1" key="1">
    <citation type="submission" date="2021-02" db="EMBL/GenBank/DDBJ databases">
        <title>First Annotated Genome of the Yellow-green Alga Tribonema minus.</title>
        <authorList>
            <person name="Mahan K.M."/>
        </authorList>
    </citation>
    <scope>NUCLEOTIDE SEQUENCE</scope>
    <source>
        <strain evidence="1">UTEX B ZZ1240</strain>
    </source>
</reference>
<accession>A0A835YNW8</accession>
<proteinExistence type="predicted"/>
<protein>
    <recommendedName>
        <fullName evidence="3">DUF4460 domain-containing protein</fullName>
    </recommendedName>
</protein>
<sequence>MIPLIKLVHPDFFAQEGATVSDTNESSLQKLNEVLDICQHKLIYGSETTKASRMRLKLAERYTLVFYQYELEPDAAAAAAALEPDKAPPPPPPDAPRELSRFTCDLVFPRELVAKATDRVFRAHVEGQLERLLVAGGLSADAGAAAERAADAAAERVRQRAAAGAYVRRSAEELRELRAAQARATQRSLEYICTFTSGRAPATAAAATGATVGGRRRGAPPAPARVRGAFGGGAGALGGGGIFEARARRANDFLRSGRVLFRGVALAAQARALRRLHALLVDAYEALRLDDDALWASTAVVLTSPMAEVAAAAQAGGGGGAARGYSVREADSGSGHILLAPVNFDAGEMRAFMVDALGARLRAMAASDAVREATSAAKASRLKWE</sequence>
<dbReference type="AlphaFoldDB" id="A0A835YNW8"/>